<keyword evidence="10 16" id="KW-0560">Oxidoreductase</keyword>
<evidence type="ECO:0000256" key="14">
    <source>
        <dbReference type="ARBA" id="ARBA00055127"/>
    </source>
</evidence>
<dbReference type="GO" id="GO:0031408">
    <property type="term" value="P:oxylipin biosynthetic process"/>
    <property type="evidence" value="ECO:0007669"/>
    <property type="project" value="UniProtKB-UniRule"/>
</dbReference>
<dbReference type="InterPro" id="IPR036226">
    <property type="entry name" value="LipOase_C_sf"/>
</dbReference>
<evidence type="ECO:0000259" key="20">
    <source>
        <dbReference type="PROSITE" id="PS51393"/>
    </source>
</evidence>
<name>A0A6N2C2T1_SOLCI</name>
<dbReference type="AlphaFoldDB" id="A0A6N2C2T1"/>
<evidence type="ECO:0000256" key="1">
    <source>
        <dbReference type="ARBA" id="ARBA00001962"/>
    </source>
</evidence>
<dbReference type="Gene3D" id="4.10.375.10">
    <property type="entry name" value="Lipoxygenase-1, Domain 2"/>
    <property type="match status" value="1"/>
</dbReference>
<evidence type="ECO:0000256" key="8">
    <source>
        <dbReference type="ARBA" id="ARBA00022832"/>
    </source>
</evidence>
<feature type="region of interest" description="Disordered" evidence="18">
    <location>
        <begin position="226"/>
        <end position="245"/>
    </location>
</feature>
<dbReference type="UniPathway" id="UPA00382"/>
<dbReference type="InterPro" id="IPR027433">
    <property type="entry name" value="Lipoxygenase_dom_3"/>
</dbReference>
<keyword evidence="12" id="KW-0443">Lipid metabolism</keyword>
<dbReference type="CDD" id="cd01751">
    <property type="entry name" value="PLAT_LH2"/>
    <property type="match status" value="1"/>
</dbReference>
<dbReference type="GO" id="GO:0046872">
    <property type="term" value="F:metal ion binding"/>
    <property type="evidence" value="ECO:0007669"/>
    <property type="project" value="UniProtKB-UniRule"/>
</dbReference>
<evidence type="ECO:0000259" key="19">
    <source>
        <dbReference type="PROSITE" id="PS50095"/>
    </source>
</evidence>
<dbReference type="PROSITE" id="PS50095">
    <property type="entry name" value="PLAT"/>
    <property type="match status" value="1"/>
</dbReference>
<dbReference type="PROSITE" id="PS00081">
    <property type="entry name" value="LIPOXYGENASE_2"/>
    <property type="match status" value="1"/>
</dbReference>
<evidence type="ECO:0000256" key="17">
    <source>
        <dbReference type="RuleBase" id="RU003975"/>
    </source>
</evidence>
<comment type="caution">
    <text evidence="15">Lacks conserved residue(s) required for the propagation of feature annotation.</text>
</comment>
<dbReference type="Pfam" id="PF00305">
    <property type="entry name" value="Lipoxygenase"/>
    <property type="match status" value="1"/>
</dbReference>
<dbReference type="SUPFAM" id="SSF48484">
    <property type="entry name" value="Lipoxigenase"/>
    <property type="match status" value="1"/>
</dbReference>
<comment type="cofactor">
    <cofactor evidence="1 16">
        <name>Fe cation</name>
        <dbReference type="ChEBI" id="CHEBI:24875"/>
    </cofactor>
</comment>
<keyword evidence="7 17" id="KW-0925">Oxylipin biosynthesis</keyword>
<dbReference type="EMBL" id="RXGB01000737">
    <property type="protein sequence ID" value="TMX01953.1"/>
    <property type="molecule type" value="Genomic_DNA"/>
</dbReference>
<evidence type="ECO:0000256" key="18">
    <source>
        <dbReference type="SAM" id="MobiDB-lite"/>
    </source>
</evidence>
<comment type="function">
    <text evidence="14">Plant lipoxygenase may be involved in a number of diverse aspects of plant physiology including growth and development, pest resistance, and senescence or responses to wounding. It catalyzes the hydroperoxidation of lipids containing a cis,cis-1,4-pentadiene structure.</text>
</comment>
<evidence type="ECO:0000256" key="11">
    <source>
        <dbReference type="ARBA" id="ARBA00023004"/>
    </source>
</evidence>
<evidence type="ECO:0000256" key="15">
    <source>
        <dbReference type="PROSITE-ProRule" id="PRU00152"/>
    </source>
</evidence>
<evidence type="ECO:0000256" key="12">
    <source>
        <dbReference type="ARBA" id="ARBA00023098"/>
    </source>
</evidence>
<reference evidence="21" key="1">
    <citation type="submission" date="2019-05" db="EMBL/GenBank/DDBJ databases">
        <title>The de novo reference genome and transcriptome assemblies of the wild tomato species Solanum chilense.</title>
        <authorList>
            <person name="Stam R."/>
            <person name="Nosenko T."/>
            <person name="Hoerger A.C."/>
            <person name="Stephan W."/>
            <person name="Seidel M.A."/>
            <person name="Kuhn J.M.M."/>
            <person name="Haberer G."/>
            <person name="Tellier A."/>
        </authorList>
    </citation>
    <scope>NUCLEOTIDE SEQUENCE</scope>
    <source>
        <tissue evidence="21">Mature leaves</tissue>
    </source>
</reference>
<dbReference type="GO" id="GO:0016165">
    <property type="term" value="F:linoleate 13S-lipoxygenase activity"/>
    <property type="evidence" value="ECO:0007669"/>
    <property type="project" value="UniProtKB-ARBA"/>
</dbReference>
<comment type="subcellular location">
    <subcellularLocation>
        <location evidence="2">Cytoplasm</location>
    </subcellularLocation>
</comment>
<dbReference type="PROSITE" id="PS51393">
    <property type="entry name" value="LIPOXYGENASE_3"/>
    <property type="match status" value="1"/>
</dbReference>
<sequence>MILNKIVDSITGKDDGKKVKGTVVLIKKNVLDFTDVTASIVDGALEFLGRRVSFQLISNSVRDANGLEGKLSNPAYLENWITNITPVVAGESTFSVTFDWDDEEFGVPGAFSIKNLHFSEFFLKSLTLEHVPNHGKIHFVCNSWVYPASKYKSDRIFFANQAYLPSETPQPLRKYRENELETLRGDGTGKLEEWDRVYDYAYYNDLGDPDKGEEYARPVLGGSSEYPYPRRGRTGREPTKTDPNCESRIPLFMGSDIYVPRDERFGHLKMSDFLTVYLKSIAQSFLPAFKALFDNTPNEFDSFEDVLKLYEGGVKLPEGPLLKAITDTIPLEILKDVFHSDGEGLFKFPTPQVIQEDKTAWRTDEEFGREMLAGINPVLITRLQEFPPKSNLDPNIYGNQNSTITREQIEDKLDGLTVDEAIKANMLFILNLHDIVMPYLRKINTTTNTETYASRTLLLLQDNGTLKPLAIELSLPHPNGDQFGTVSKVYTPSDQGVEGSIWQLAKAYAVVNDSGIHELISHWLNTHAVIEPFVIATNRQLSVLHPIHKLLHPHFRDTMNINAIGRHMLINSAGTIELTFFTGKYSMEMSAIVYKDWIFPEQGLPADLIKRGVAVEDSSSPHGIRLLIQDYPYAVDGLKIWSAIKSWVTEYCNFYYKSDDTVQKDSELQAWWKELREEGHGDKKDEPWWPKMQTRHELIESCTITIWIASALHAAVNFGQYPYAGYLVNRPSLSRMLMPEPGSPEYEELKKNPDKVFLKTTVPPLQTLLEISVLKILSRHGSDTLYLGQRDSPEWTKDQEPLLAFERFGKKLSDIGNQILQMNCDHEKWKNRLGPVKVPYISLFPTSGEGLTGKGIPNSVSI</sequence>
<feature type="domain" description="Lipoxygenase" evidence="20">
    <location>
        <begin position="162"/>
        <end position="862"/>
    </location>
</feature>
<dbReference type="Pfam" id="PF01477">
    <property type="entry name" value="PLAT"/>
    <property type="match status" value="1"/>
</dbReference>
<organism evidence="21">
    <name type="scientific">Solanum chilense</name>
    <name type="common">Tomato</name>
    <name type="synonym">Lycopersicon chilense</name>
    <dbReference type="NCBI Taxonomy" id="4083"/>
    <lineage>
        <taxon>Eukaryota</taxon>
        <taxon>Viridiplantae</taxon>
        <taxon>Streptophyta</taxon>
        <taxon>Embryophyta</taxon>
        <taxon>Tracheophyta</taxon>
        <taxon>Spermatophyta</taxon>
        <taxon>Magnoliopsida</taxon>
        <taxon>eudicotyledons</taxon>
        <taxon>Gunneridae</taxon>
        <taxon>Pentapetalae</taxon>
        <taxon>asterids</taxon>
        <taxon>lamiids</taxon>
        <taxon>Solanales</taxon>
        <taxon>Solanaceae</taxon>
        <taxon>Solanoideae</taxon>
        <taxon>Solaneae</taxon>
        <taxon>Solanum</taxon>
        <taxon>Solanum subgen. Lycopersicon</taxon>
    </lineage>
</organism>
<dbReference type="Gene3D" id="1.20.245.10">
    <property type="entry name" value="Lipoxygenase-1, Domain 5"/>
    <property type="match status" value="1"/>
</dbReference>
<protein>
    <recommendedName>
        <fullName evidence="17">Lipoxygenase</fullName>
        <ecNumber evidence="17">1.13.11.-</ecNumber>
    </recommendedName>
</protein>
<dbReference type="PANTHER" id="PTHR11771">
    <property type="entry name" value="LIPOXYGENASE"/>
    <property type="match status" value="1"/>
</dbReference>
<evidence type="ECO:0000256" key="6">
    <source>
        <dbReference type="ARBA" id="ARBA00022723"/>
    </source>
</evidence>
<keyword evidence="8" id="KW-0276">Fatty acid metabolism</keyword>
<dbReference type="SMART" id="SM00308">
    <property type="entry name" value="LH2"/>
    <property type="match status" value="1"/>
</dbReference>
<dbReference type="Gene3D" id="4.10.372.10">
    <property type="entry name" value="Lipoxygenase-1, Domain 3"/>
    <property type="match status" value="1"/>
</dbReference>
<keyword evidence="9 16" id="KW-0223">Dioxygenase</keyword>
<evidence type="ECO:0000256" key="3">
    <source>
        <dbReference type="ARBA" id="ARBA00009419"/>
    </source>
</evidence>
<dbReference type="InterPro" id="IPR036392">
    <property type="entry name" value="PLAT/LH2_dom_sf"/>
</dbReference>
<keyword evidence="5 17" id="KW-0444">Lipid biosynthesis</keyword>
<evidence type="ECO:0000256" key="7">
    <source>
        <dbReference type="ARBA" id="ARBA00022767"/>
    </source>
</evidence>
<evidence type="ECO:0000256" key="13">
    <source>
        <dbReference type="ARBA" id="ARBA00023160"/>
    </source>
</evidence>
<dbReference type="FunFam" id="3.10.450.60:FF:000002">
    <property type="entry name" value="Lipoxygenase"/>
    <property type="match status" value="1"/>
</dbReference>
<comment type="similarity">
    <text evidence="3 16">Belongs to the lipoxygenase family.</text>
</comment>
<dbReference type="InterPro" id="IPR000907">
    <property type="entry name" value="LipOase"/>
</dbReference>
<dbReference type="Gene3D" id="3.10.450.60">
    <property type="match status" value="1"/>
</dbReference>
<dbReference type="GO" id="GO:0034440">
    <property type="term" value="P:lipid oxidation"/>
    <property type="evidence" value="ECO:0007669"/>
    <property type="project" value="InterPro"/>
</dbReference>
<proteinExistence type="inferred from homology"/>
<evidence type="ECO:0000256" key="5">
    <source>
        <dbReference type="ARBA" id="ARBA00022516"/>
    </source>
</evidence>
<evidence type="ECO:0000313" key="21">
    <source>
        <dbReference type="EMBL" id="TMX01953.1"/>
    </source>
</evidence>
<evidence type="ECO:0000256" key="10">
    <source>
        <dbReference type="ARBA" id="ARBA00023002"/>
    </source>
</evidence>
<dbReference type="InterPro" id="IPR020834">
    <property type="entry name" value="LipOase_CS"/>
</dbReference>
<evidence type="ECO:0000256" key="4">
    <source>
        <dbReference type="ARBA" id="ARBA00011245"/>
    </source>
</evidence>
<evidence type="ECO:0000256" key="2">
    <source>
        <dbReference type="ARBA" id="ARBA00004496"/>
    </source>
</evidence>
<dbReference type="EC" id="1.13.11.-" evidence="17"/>
<evidence type="ECO:0000256" key="16">
    <source>
        <dbReference type="RuleBase" id="RU003974"/>
    </source>
</evidence>
<dbReference type="PROSITE" id="PS00711">
    <property type="entry name" value="LIPOXYGENASE_1"/>
    <property type="match status" value="1"/>
</dbReference>
<feature type="domain" description="PLAT" evidence="19">
    <location>
        <begin position="34"/>
        <end position="159"/>
    </location>
</feature>
<dbReference type="GO" id="GO:0005737">
    <property type="term" value="C:cytoplasm"/>
    <property type="evidence" value="ECO:0007669"/>
    <property type="project" value="UniProtKB-SubCell"/>
</dbReference>
<dbReference type="FunFam" id="4.10.372.10:FF:000001">
    <property type="entry name" value="Lipoxygenase"/>
    <property type="match status" value="1"/>
</dbReference>
<dbReference type="InterPro" id="IPR001246">
    <property type="entry name" value="LipOase_plant"/>
</dbReference>
<comment type="pathway">
    <text evidence="17">Lipid metabolism; oxylipin biosynthesis.</text>
</comment>
<dbReference type="FunFam" id="4.10.375.10:FF:000001">
    <property type="entry name" value="Lipoxygenase"/>
    <property type="match status" value="1"/>
</dbReference>
<accession>A0A6N2C2T1</accession>
<gene>
    <name evidence="21" type="ORF">EJD97_023001</name>
</gene>
<dbReference type="InterPro" id="IPR042057">
    <property type="entry name" value="Lipoxy_PLAT/LH2"/>
</dbReference>
<dbReference type="InterPro" id="IPR020833">
    <property type="entry name" value="LipOase_Fe_BS"/>
</dbReference>
<dbReference type="InterPro" id="IPR001024">
    <property type="entry name" value="PLAT/LH2_dom"/>
</dbReference>
<dbReference type="GO" id="GO:0006633">
    <property type="term" value="P:fatty acid biosynthetic process"/>
    <property type="evidence" value="ECO:0007669"/>
    <property type="project" value="UniProtKB-KW"/>
</dbReference>
<comment type="subunit">
    <text evidence="4">Monomer.</text>
</comment>
<dbReference type="InterPro" id="IPR013819">
    <property type="entry name" value="LipOase_C"/>
</dbReference>
<comment type="caution">
    <text evidence="21">The sequence shown here is derived from an EMBL/GenBank/DDBJ whole genome shotgun (WGS) entry which is preliminary data.</text>
</comment>
<dbReference type="Gene3D" id="2.60.60.20">
    <property type="entry name" value="PLAT/LH2 domain"/>
    <property type="match status" value="1"/>
</dbReference>
<dbReference type="FunFam" id="1.20.245.10:FF:000002">
    <property type="entry name" value="Lipoxygenase"/>
    <property type="match status" value="1"/>
</dbReference>
<keyword evidence="11 16" id="KW-0408">Iron</keyword>
<feature type="compositionally biased region" description="Basic and acidic residues" evidence="18">
    <location>
        <begin position="234"/>
        <end position="245"/>
    </location>
</feature>
<keyword evidence="13 17" id="KW-0275">Fatty acid biosynthesis</keyword>
<evidence type="ECO:0000256" key="9">
    <source>
        <dbReference type="ARBA" id="ARBA00022964"/>
    </source>
</evidence>
<dbReference type="PRINTS" id="PR00087">
    <property type="entry name" value="LIPOXYGENASE"/>
</dbReference>
<dbReference type="PRINTS" id="PR00468">
    <property type="entry name" value="PLTLPOXGNASE"/>
</dbReference>
<keyword evidence="6 16" id="KW-0479">Metal-binding</keyword>
<dbReference type="SUPFAM" id="SSF49723">
    <property type="entry name" value="Lipase/lipooxygenase domain (PLAT/LH2 domain)"/>
    <property type="match status" value="1"/>
</dbReference>